<comment type="caution">
    <text evidence="3">The sequence shown here is derived from an EMBL/GenBank/DDBJ whole genome shotgun (WGS) entry which is preliminary data.</text>
</comment>
<dbReference type="GO" id="GO:0005737">
    <property type="term" value="C:cytoplasm"/>
    <property type="evidence" value="ECO:0007669"/>
    <property type="project" value="TreeGrafter"/>
</dbReference>
<dbReference type="InterPro" id="IPR042099">
    <property type="entry name" value="ANL_N_sf"/>
</dbReference>
<dbReference type="GO" id="GO:0031177">
    <property type="term" value="F:phosphopantetheine binding"/>
    <property type="evidence" value="ECO:0007669"/>
    <property type="project" value="TreeGrafter"/>
</dbReference>
<dbReference type="SUPFAM" id="SSF56801">
    <property type="entry name" value="Acetyl-CoA synthetase-like"/>
    <property type="match status" value="1"/>
</dbReference>
<dbReference type="EMBL" id="MVBN01000004">
    <property type="protein sequence ID" value="OOK74698.1"/>
    <property type="molecule type" value="Genomic_DNA"/>
</dbReference>
<sequence>MAICLPRSWQLVCVMLGIRRAGATVVPLDADSPVTRQHHILADSGSVAVVCATPETAPTPASVRALRVADLLDAGPGPLTESTHRRRTRVSSSTPRERPDYPRASKSATPAYCGWPSRDGCASTRHAGCQHVQPAFDALTFEVWTPLLTGGTCVVFGGLGLNGSTGLNGQAHLQTRGGWPRLCGGRASTPCS</sequence>
<feature type="domain" description="AMP-dependent synthetase/ligase" evidence="2">
    <location>
        <begin position="2"/>
        <end position="80"/>
    </location>
</feature>
<feature type="region of interest" description="Disordered" evidence="1">
    <location>
        <begin position="74"/>
        <end position="109"/>
    </location>
</feature>
<reference evidence="3 4" key="1">
    <citation type="submission" date="2017-02" db="EMBL/GenBank/DDBJ databases">
        <title>Complete genome sequences of Mycobacterium kansasii strains isolated from rhesus macaques.</title>
        <authorList>
            <person name="Panda A."/>
            <person name="Nagaraj S."/>
            <person name="Zhao X."/>
            <person name="Tettelin H."/>
            <person name="Detolla L.J."/>
        </authorList>
    </citation>
    <scope>NUCLEOTIDE SEQUENCE [LARGE SCALE GENOMIC DNA]</scope>
    <source>
        <strain evidence="3 4">11-3469</strain>
    </source>
</reference>
<dbReference type="PANTHER" id="PTHR45527">
    <property type="entry name" value="NONRIBOSOMAL PEPTIDE SYNTHETASE"/>
    <property type="match status" value="1"/>
</dbReference>
<dbReference type="GO" id="GO:0044550">
    <property type="term" value="P:secondary metabolite biosynthetic process"/>
    <property type="evidence" value="ECO:0007669"/>
    <property type="project" value="TreeGrafter"/>
</dbReference>
<accession>A0A1V3X6E7</accession>
<evidence type="ECO:0000313" key="3">
    <source>
        <dbReference type="EMBL" id="OOK74698.1"/>
    </source>
</evidence>
<protein>
    <submittedName>
        <fullName evidence="3">AMP-binding enzyme family protein</fullName>
    </submittedName>
</protein>
<evidence type="ECO:0000256" key="1">
    <source>
        <dbReference type="SAM" id="MobiDB-lite"/>
    </source>
</evidence>
<dbReference type="InterPro" id="IPR000873">
    <property type="entry name" value="AMP-dep_synth/lig_dom"/>
</dbReference>
<dbReference type="AlphaFoldDB" id="A0A1V3X6E7"/>
<evidence type="ECO:0000313" key="4">
    <source>
        <dbReference type="Proteomes" id="UP000188532"/>
    </source>
</evidence>
<dbReference type="Gene3D" id="3.40.50.12780">
    <property type="entry name" value="N-terminal domain of ligase-like"/>
    <property type="match status" value="1"/>
</dbReference>
<dbReference type="Proteomes" id="UP000188532">
    <property type="component" value="Unassembled WGS sequence"/>
</dbReference>
<organism evidence="3 4">
    <name type="scientific">Mycobacterium kansasii</name>
    <dbReference type="NCBI Taxonomy" id="1768"/>
    <lineage>
        <taxon>Bacteria</taxon>
        <taxon>Bacillati</taxon>
        <taxon>Actinomycetota</taxon>
        <taxon>Actinomycetes</taxon>
        <taxon>Mycobacteriales</taxon>
        <taxon>Mycobacteriaceae</taxon>
        <taxon>Mycobacterium</taxon>
    </lineage>
</organism>
<proteinExistence type="predicted"/>
<gene>
    <name evidence="3" type="ORF">BZL29_4385</name>
</gene>
<dbReference type="PANTHER" id="PTHR45527:SF1">
    <property type="entry name" value="FATTY ACID SYNTHASE"/>
    <property type="match status" value="1"/>
</dbReference>
<dbReference type="Pfam" id="PF00501">
    <property type="entry name" value="AMP-binding"/>
    <property type="match status" value="1"/>
</dbReference>
<evidence type="ECO:0000259" key="2">
    <source>
        <dbReference type="Pfam" id="PF00501"/>
    </source>
</evidence>
<name>A0A1V3X6E7_MYCKA</name>
<dbReference type="GO" id="GO:0043041">
    <property type="term" value="P:amino acid activation for nonribosomal peptide biosynthetic process"/>
    <property type="evidence" value="ECO:0007669"/>
    <property type="project" value="TreeGrafter"/>
</dbReference>